<feature type="non-terminal residue" evidence="1">
    <location>
        <position position="163"/>
    </location>
</feature>
<accession>A0A1B6IM02</accession>
<dbReference type="AlphaFoldDB" id="A0A1B6IM02"/>
<reference evidence="1" key="1">
    <citation type="submission" date="2015-11" db="EMBL/GenBank/DDBJ databases">
        <title>De novo transcriptome assembly of four potential Pierce s Disease insect vectors from Arizona vineyards.</title>
        <authorList>
            <person name="Tassone E.E."/>
        </authorList>
    </citation>
    <scope>NUCLEOTIDE SEQUENCE</scope>
</reference>
<sequence>KIELEASVEVPVLTLLNVYNYHLLFKCTANTVMSTEDKVWRKKSVITVKNKSYTQIKANIITVGYFYVSKINYLCPELNNSSKTDSITLDLGEMCEVTVTCEVTQDTLYECFDVEPIMLADTDIESGIVEYGVVSFQQEELKQDVKLELWLYQPLICISVSSL</sequence>
<feature type="non-terminal residue" evidence="1">
    <location>
        <position position="1"/>
    </location>
</feature>
<evidence type="ECO:0000313" key="1">
    <source>
        <dbReference type="EMBL" id="JAS87936.1"/>
    </source>
</evidence>
<gene>
    <name evidence="1" type="ORF">g.4227</name>
</gene>
<name>A0A1B6IM02_9HEMI</name>
<proteinExistence type="predicted"/>
<organism evidence="1">
    <name type="scientific">Homalodisca liturata</name>
    <dbReference type="NCBI Taxonomy" id="320908"/>
    <lineage>
        <taxon>Eukaryota</taxon>
        <taxon>Metazoa</taxon>
        <taxon>Ecdysozoa</taxon>
        <taxon>Arthropoda</taxon>
        <taxon>Hexapoda</taxon>
        <taxon>Insecta</taxon>
        <taxon>Pterygota</taxon>
        <taxon>Neoptera</taxon>
        <taxon>Paraneoptera</taxon>
        <taxon>Hemiptera</taxon>
        <taxon>Auchenorrhyncha</taxon>
        <taxon>Membracoidea</taxon>
        <taxon>Cicadellidae</taxon>
        <taxon>Cicadellinae</taxon>
        <taxon>Proconiini</taxon>
        <taxon>Homalodisca</taxon>
    </lineage>
</organism>
<dbReference type="EMBL" id="GECU01019770">
    <property type="protein sequence ID" value="JAS87936.1"/>
    <property type="molecule type" value="Transcribed_RNA"/>
</dbReference>
<protein>
    <submittedName>
        <fullName evidence="1">Uncharacterized protein</fullName>
    </submittedName>
</protein>